<dbReference type="NCBIfam" id="TIGR00254">
    <property type="entry name" value="GGDEF"/>
    <property type="match status" value="1"/>
</dbReference>
<keyword evidence="1" id="KW-1133">Transmembrane helix</keyword>
<keyword evidence="1" id="KW-0472">Membrane</keyword>
<dbReference type="SMART" id="SM00267">
    <property type="entry name" value="GGDEF"/>
    <property type="match status" value="1"/>
</dbReference>
<dbReference type="CDD" id="cd01948">
    <property type="entry name" value="EAL"/>
    <property type="match status" value="1"/>
</dbReference>
<feature type="domain" description="GGDEF" evidence="3">
    <location>
        <begin position="115"/>
        <end position="246"/>
    </location>
</feature>
<feature type="transmembrane region" description="Helical" evidence="1">
    <location>
        <begin position="51"/>
        <end position="72"/>
    </location>
</feature>
<dbReference type="PROSITE" id="PS50883">
    <property type="entry name" value="EAL"/>
    <property type="match status" value="1"/>
</dbReference>
<dbReference type="InterPro" id="IPR001633">
    <property type="entry name" value="EAL_dom"/>
</dbReference>
<dbReference type="GO" id="GO:0071111">
    <property type="term" value="F:cyclic-guanylate-specific phosphodiesterase activity"/>
    <property type="evidence" value="ECO:0007669"/>
    <property type="project" value="InterPro"/>
</dbReference>
<dbReference type="AlphaFoldDB" id="A0A974BGI5"/>
<dbReference type="InterPro" id="IPR000160">
    <property type="entry name" value="GGDEF_dom"/>
</dbReference>
<evidence type="ECO:0000259" key="2">
    <source>
        <dbReference type="PROSITE" id="PS50883"/>
    </source>
</evidence>
<dbReference type="PANTHER" id="PTHR33121:SF70">
    <property type="entry name" value="SIGNALING PROTEIN YKOW"/>
    <property type="match status" value="1"/>
</dbReference>
<feature type="domain" description="EAL" evidence="2">
    <location>
        <begin position="255"/>
        <end position="510"/>
    </location>
</feature>
<accession>A0A974BGI5</accession>
<keyword evidence="5" id="KW-1185">Reference proteome</keyword>
<keyword evidence="1" id="KW-0812">Transmembrane</keyword>
<dbReference type="InterPro" id="IPR029787">
    <property type="entry name" value="Nucleotide_cyclase"/>
</dbReference>
<dbReference type="PROSITE" id="PS50887">
    <property type="entry name" value="GGDEF"/>
    <property type="match status" value="1"/>
</dbReference>
<dbReference type="EMBL" id="JACBNQ010000001">
    <property type="protein sequence ID" value="NYB72643.1"/>
    <property type="molecule type" value="Genomic_DNA"/>
</dbReference>
<dbReference type="SMART" id="SM00052">
    <property type="entry name" value="EAL"/>
    <property type="match status" value="1"/>
</dbReference>
<evidence type="ECO:0000256" key="1">
    <source>
        <dbReference type="SAM" id="Phobius"/>
    </source>
</evidence>
<organism evidence="4 5">
    <name type="scientific">Sedimentibacter hydroxybenzoicus DSM 7310</name>
    <dbReference type="NCBI Taxonomy" id="1123245"/>
    <lineage>
        <taxon>Bacteria</taxon>
        <taxon>Bacillati</taxon>
        <taxon>Bacillota</taxon>
        <taxon>Tissierellia</taxon>
        <taxon>Sedimentibacter</taxon>
    </lineage>
</organism>
<dbReference type="Pfam" id="PF00990">
    <property type="entry name" value="GGDEF"/>
    <property type="match status" value="1"/>
</dbReference>
<dbReference type="InterPro" id="IPR035919">
    <property type="entry name" value="EAL_sf"/>
</dbReference>
<sequence length="521" mass="60359">MNKINNDKILKFTPLIKRFITIVLIGTLIIIFSIIRIIGGREITYSEWMLTLFNFIFIAMIIGLCFFIIKVYRSFKKNIYNKLKNLEQSDILYNVRNKFKFIVDAEEHINNNIEKRYALAHYDINKFSIINNSVGYKIGDEILMQIGMILNDNFVNEVFGKAEGDNFFVLFEYSEQDELVSRIKNITEKIEGLDIWNEVNIKPAIMAGICFIDNENVDVRSAIDKAIFAKGDLKSEYKSSYAIYNDSIGNNLIEVKKLEDGMYGALERNEFEVYMQPKVDLKTGEISGAEALVRWNHPELGLLNPIRFIPIFEKNGFITKLDKFVFEQVCLYLRNWLNLGYYVVPVSVNVSRIHFLNANFVHDYNKIKENYNIPDNLIEIEITESVVFSNEKEDEVFTVMRKFRNDGFDISMDDFGSGYSCLGLLKDMPIDTLKLDKIFLEHIEDYSSQIIVNNIVNMAKNLNLNVISEGVETDMQVDFLRDIGCDMAQGFIFEKPIPISEFNALICNGRKKYKLPTSEYV</sequence>
<dbReference type="RefSeq" id="WP_179236328.1">
    <property type="nucleotide sequence ID" value="NZ_JACBNQ010000001.1"/>
</dbReference>
<dbReference type="Gene3D" id="3.20.20.450">
    <property type="entry name" value="EAL domain"/>
    <property type="match status" value="1"/>
</dbReference>
<name>A0A974BGI5_SEDHY</name>
<reference evidence="4" key="1">
    <citation type="submission" date="2020-07" db="EMBL/GenBank/DDBJ databases">
        <title>Genomic analysis of a strain of Sedimentibacter Hydroxybenzoicus DSM7310.</title>
        <authorList>
            <person name="Ma S."/>
        </authorList>
    </citation>
    <scope>NUCLEOTIDE SEQUENCE</scope>
    <source>
        <strain evidence="4">DSM 7310</strain>
    </source>
</reference>
<dbReference type="PANTHER" id="PTHR33121">
    <property type="entry name" value="CYCLIC DI-GMP PHOSPHODIESTERASE PDEF"/>
    <property type="match status" value="1"/>
</dbReference>
<evidence type="ECO:0000313" key="5">
    <source>
        <dbReference type="Proteomes" id="UP000611629"/>
    </source>
</evidence>
<comment type="caution">
    <text evidence="4">The sequence shown here is derived from an EMBL/GenBank/DDBJ whole genome shotgun (WGS) entry which is preliminary data.</text>
</comment>
<dbReference type="Gene3D" id="3.30.70.270">
    <property type="match status" value="1"/>
</dbReference>
<gene>
    <name evidence="4" type="ORF">HZF24_00650</name>
</gene>
<evidence type="ECO:0000259" key="3">
    <source>
        <dbReference type="PROSITE" id="PS50887"/>
    </source>
</evidence>
<evidence type="ECO:0000313" key="4">
    <source>
        <dbReference type="EMBL" id="NYB72643.1"/>
    </source>
</evidence>
<dbReference type="InterPro" id="IPR043128">
    <property type="entry name" value="Rev_trsase/Diguanyl_cyclase"/>
</dbReference>
<feature type="transmembrane region" description="Helical" evidence="1">
    <location>
        <begin position="20"/>
        <end position="39"/>
    </location>
</feature>
<dbReference type="Proteomes" id="UP000611629">
    <property type="component" value="Unassembled WGS sequence"/>
</dbReference>
<dbReference type="Pfam" id="PF00563">
    <property type="entry name" value="EAL"/>
    <property type="match status" value="1"/>
</dbReference>
<dbReference type="SUPFAM" id="SSF141868">
    <property type="entry name" value="EAL domain-like"/>
    <property type="match status" value="1"/>
</dbReference>
<dbReference type="SUPFAM" id="SSF55073">
    <property type="entry name" value="Nucleotide cyclase"/>
    <property type="match status" value="1"/>
</dbReference>
<dbReference type="InterPro" id="IPR050706">
    <property type="entry name" value="Cyclic-di-GMP_PDE-like"/>
</dbReference>
<protein>
    <submittedName>
        <fullName evidence="4">EAL domain-containing protein</fullName>
    </submittedName>
</protein>
<proteinExistence type="predicted"/>